<keyword evidence="1" id="KW-0732">Signal</keyword>
<evidence type="ECO:0000313" key="3">
    <source>
        <dbReference type="Proteomes" id="UP000829720"/>
    </source>
</evidence>
<name>A0A8T3E4H1_9TELE</name>
<feature type="chain" id="PRO_5035823401" description="Secreted protein" evidence="1">
    <location>
        <begin position="23"/>
        <end position="82"/>
    </location>
</feature>
<evidence type="ECO:0000256" key="1">
    <source>
        <dbReference type="SAM" id="SignalP"/>
    </source>
</evidence>
<keyword evidence="3" id="KW-1185">Reference proteome</keyword>
<comment type="caution">
    <text evidence="2">The sequence shown here is derived from an EMBL/GenBank/DDBJ whole genome shotgun (WGS) entry which is preliminary data.</text>
</comment>
<dbReference type="EMBL" id="JAERUA010000002">
    <property type="protein sequence ID" value="KAI1903520.1"/>
    <property type="molecule type" value="Genomic_DNA"/>
</dbReference>
<proteinExistence type="predicted"/>
<feature type="signal peptide" evidence="1">
    <location>
        <begin position="1"/>
        <end position="22"/>
    </location>
</feature>
<sequence length="82" mass="8936">MGYVIAICWDWLACLCSPNCNSATPARLRLLNGGDATILAGNSYGKLTAFNSSGLAIPTVCLRYRRRELCLRFSFTIGNTDS</sequence>
<evidence type="ECO:0008006" key="4">
    <source>
        <dbReference type="Google" id="ProtNLM"/>
    </source>
</evidence>
<evidence type="ECO:0000313" key="2">
    <source>
        <dbReference type="EMBL" id="KAI1903520.1"/>
    </source>
</evidence>
<dbReference type="Proteomes" id="UP000829720">
    <property type="component" value="Unassembled WGS sequence"/>
</dbReference>
<gene>
    <name evidence="2" type="ORF">AGOR_G00028040</name>
</gene>
<dbReference type="AlphaFoldDB" id="A0A8T3E4H1"/>
<protein>
    <recommendedName>
        <fullName evidence="4">Secreted protein</fullName>
    </recommendedName>
</protein>
<organism evidence="2 3">
    <name type="scientific">Albula goreensis</name>
    <dbReference type="NCBI Taxonomy" id="1534307"/>
    <lineage>
        <taxon>Eukaryota</taxon>
        <taxon>Metazoa</taxon>
        <taxon>Chordata</taxon>
        <taxon>Craniata</taxon>
        <taxon>Vertebrata</taxon>
        <taxon>Euteleostomi</taxon>
        <taxon>Actinopterygii</taxon>
        <taxon>Neopterygii</taxon>
        <taxon>Teleostei</taxon>
        <taxon>Albuliformes</taxon>
        <taxon>Albulidae</taxon>
        <taxon>Albula</taxon>
    </lineage>
</organism>
<accession>A0A8T3E4H1</accession>
<reference evidence="2" key="1">
    <citation type="submission" date="2021-01" db="EMBL/GenBank/DDBJ databases">
        <authorList>
            <person name="Zahm M."/>
            <person name="Roques C."/>
            <person name="Cabau C."/>
            <person name="Klopp C."/>
            <person name="Donnadieu C."/>
            <person name="Jouanno E."/>
            <person name="Lampietro C."/>
            <person name="Louis A."/>
            <person name="Herpin A."/>
            <person name="Echchiki A."/>
            <person name="Berthelot C."/>
            <person name="Parey E."/>
            <person name="Roest-Crollius H."/>
            <person name="Braasch I."/>
            <person name="Postlethwait J."/>
            <person name="Bobe J."/>
            <person name="Montfort J."/>
            <person name="Bouchez O."/>
            <person name="Begum T."/>
            <person name="Mejri S."/>
            <person name="Adams A."/>
            <person name="Chen W.-J."/>
            <person name="Guiguen Y."/>
        </authorList>
    </citation>
    <scope>NUCLEOTIDE SEQUENCE</scope>
    <source>
        <tissue evidence="2">Blood</tissue>
    </source>
</reference>